<dbReference type="Pfam" id="PF06123">
    <property type="entry name" value="CreD"/>
    <property type="match status" value="1"/>
</dbReference>
<proteinExistence type="predicted"/>
<evidence type="ECO:0000256" key="2">
    <source>
        <dbReference type="SAM" id="Phobius"/>
    </source>
</evidence>
<dbReference type="AlphaFoldDB" id="A0A6B3NS91"/>
<evidence type="ECO:0000256" key="1">
    <source>
        <dbReference type="SAM" id="MobiDB-lite"/>
    </source>
</evidence>
<accession>A0A6B3NS91</accession>
<evidence type="ECO:0000313" key="4">
    <source>
        <dbReference type="Proteomes" id="UP000482634"/>
    </source>
</evidence>
<gene>
    <name evidence="3" type="ORF">G3436_03530</name>
</gene>
<dbReference type="GO" id="GO:0005886">
    <property type="term" value="C:plasma membrane"/>
    <property type="evidence" value="ECO:0007669"/>
    <property type="project" value="TreeGrafter"/>
</dbReference>
<dbReference type="PANTHER" id="PTHR30092">
    <property type="entry name" value="INNER MEMBRANE PROTEIN CRED"/>
    <property type="match status" value="1"/>
</dbReference>
<keyword evidence="4" id="KW-1185">Reference proteome</keyword>
<protein>
    <recommendedName>
        <fullName evidence="5">Cell envelope integrity protein CreD</fullName>
    </recommendedName>
</protein>
<name>A0A6B3NS91_9PSED</name>
<evidence type="ECO:0008006" key="5">
    <source>
        <dbReference type="Google" id="ProtNLM"/>
    </source>
</evidence>
<dbReference type="Proteomes" id="UP000482634">
    <property type="component" value="Unassembled WGS sequence"/>
</dbReference>
<keyword evidence="2" id="KW-1133">Transmembrane helix</keyword>
<evidence type="ECO:0000313" key="3">
    <source>
        <dbReference type="EMBL" id="NER63130.1"/>
    </source>
</evidence>
<feature type="region of interest" description="Disordered" evidence="1">
    <location>
        <begin position="111"/>
        <end position="144"/>
    </location>
</feature>
<feature type="transmembrane region" description="Helical" evidence="2">
    <location>
        <begin position="12"/>
        <end position="30"/>
    </location>
</feature>
<dbReference type="PANTHER" id="PTHR30092:SF0">
    <property type="entry name" value="INNER MEMBRANE PROTEIN CRED"/>
    <property type="match status" value="1"/>
</dbReference>
<keyword evidence="2" id="KW-0812">Transmembrane</keyword>
<dbReference type="EMBL" id="JAAHBU010000038">
    <property type="protein sequence ID" value="NER63130.1"/>
    <property type="molecule type" value="Genomic_DNA"/>
</dbReference>
<keyword evidence="2" id="KW-0472">Membrane</keyword>
<comment type="caution">
    <text evidence="3">The sequence shown here is derived from an EMBL/GenBank/DDBJ whole genome shotgun (WGS) entry which is preliminary data.</text>
</comment>
<organism evidence="3 4">
    <name type="scientific">Pseudomonas brassicae</name>
    <dbReference type="NCBI Taxonomy" id="2708063"/>
    <lineage>
        <taxon>Bacteria</taxon>
        <taxon>Pseudomonadati</taxon>
        <taxon>Pseudomonadota</taxon>
        <taxon>Gammaproteobacteria</taxon>
        <taxon>Pseudomonadales</taxon>
        <taxon>Pseudomonadaceae</taxon>
        <taxon>Pseudomonas</taxon>
    </lineage>
</organism>
<sequence>MNRTLSLKLGAIALLIVLLLIPLLMIGGLIQDRQAQRDSVLEDIAHSSSYSQQISGPVLVVPYRKVSAAGKAWTATPSSRPARWPGTCTSCPRPWRSTQRSLPSCARAASTRPACSTPTTASAASSSCPSAGASPRTSRTTASSRRFWRWVSATSAASRRTWS</sequence>
<reference evidence="3 4" key="1">
    <citation type="submission" date="2020-02" db="EMBL/GenBank/DDBJ databases">
        <title>Broccoli isolated Pseudomonas sp.</title>
        <authorList>
            <person name="Fujikawa T."/>
            <person name="Sawada H."/>
        </authorList>
    </citation>
    <scope>NUCLEOTIDE SEQUENCE [LARGE SCALE GENOMIC DNA]</scope>
    <source>
        <strain evidence="3 4">MAFF212427</strain>
    </source>
</reference>
<dbReference type="InterPro" id="IPR010364">
    <property type="entry name" value="Uncharacterised_IM_CreD"/>
</dbReference>